<dbReference type="InterPro" id="IPR036291">
    <property type="entry name" value="NAD(P)-bd_dom_sf"/>
</dbReference>
<keyword evidence="2" id="KW-0560">Oxidoreductase</keyword>
<keyword evidence="6" id="KW-1185">Reference proteome</keyword>
<dbReference type="PANTHER" id="PTHR22604">
    <property type="entry name" value="OXIDOREDUCTASES"/>
    <property type="match status" value="1"/>
</dbReference>
<dbReference type="Pfam" id="PF22725">
    <property type="entry name" value="GFO_IDH_MocA_C3"/>
    <property type="match status" value="1"/>
</dbReference>
<evidence type="ECO:0000256" key="1">
    <source>
        <dbReference type="ARBA" id="ARBA00010928"/>
    </source>
</evidence>
<sequence>MSAPTPTPDAAPVPELRWGFLATGKIARSVAQDLALTPGARLVAVGSRRQEAAEEFADWYAGIGPRPTAHGSYEALVADPEVDVVYVASPHALHLEHARLAFEAGKHVLCEKPLTLDAAQAEEMVRLAGEHDRFLMEAMWTATHPVVREVAARLASGELGTPRHLHAELGFRVDADPGDRMLDPALGASALLDMGIYPLTVAHLLLGEAEALTATATLSEGGIDLDIAVAGRYPGGALATMTASMTSWSSRAAAVATSLGRVDLPDFHHPAAATFTPYAEGSSNDGGGLGEVLLLEGAEPVVGRGYGNELLEVARCVAAGLRESPLVPHAQTLALLRQMDDLRAQVGVRFPHER</sequence>
<dbReference type="Pfam" id="PF01408">
    <property type="entry name" value="GFO_IDH_MocA"/>
    <property type="match status" value="1"/>
</dbReference>
<evidence type="ECO:0000313" key="6">
    <source>
        <dbReference type="Proteomes" id="UP001482520"/>
    </source>
</evidence>
<comment type="similarity">
    <text evidence="1">Belongs to the Gfo/Idh/MocA family.</text>
</comment>
<evidence type="ECO:0000256" key="2">
    <source>
        <dbReference type="ARBA" id="ARBA00023002"/>
    </source>
</evidence>
<dbReference type="SUPFAM" id="SSF55347">
    <property type="entry name" value="Glyceraldehyde-3-phosphate dehydrogenase-like, C-terminal domain"/>
    <property type="match status" value="1"/>
</dbReference>
<dbReference type="InterPro" id="IPR055170">
    <property type="entry name" value="GFO_IDH_MocA-like_dom"/>
</dbReference>
<evidence type="ECO:0000259" key="3">
    <source>
        <dbReference type="Pfam" id="PF01408"/>
    </source>
</evidence>
<dbReference type="EMBL" id="JBEGDP010000006">
    <property type="protein sequence ID" value="MEQ7847163.1"/>
    <property type="molecule type" value="Genomic_DNA"/>
</dbReference>
<name>A0ABV1NXC5_9ACTN</name>
<reference evidence="5 6" key="1">
    <citation type="submission" date="2024-02" db="EMBL/GenBank/DDBJ databases">
        <title>Full genome sequence of Nocardioides kribbensis.</title>
        <authorList>
            <person name="Poletto B.L."/>
            <person name="Silva G."/>
            <person name="Galante D."/>
            <person name="Campos K.R."/>
            <person name="Santos M.B.N."/>
            <person name="Sacchi C.T."/>
        </authorList>
    </citation>
    <scope>NUCLEOTIDE SEQUENCE [LARGE SCALE GENOMIC DNA]</scope>
    <source>
        <strain evidence="5 6">O4R</strain>
    </source>
</reference>
<evidence type="ECO:0000313" key="5">
    <source>
        <dbReference type="EMBL" id="MEQ7847163.1"/>
    </source>
</evidence>
<dbReference type="InterPro" id="IPR050984">
    <property type="entry name" value="Gfo/Idh/MocA_domain"/>
</dbReference>
<gene>
    <name evidence="5" type="ORF">V6R90_07710</name>
</gene>
<dbReference type="Gene3D" id="3.30.360.10">
    <property type="entry name" value="Dihydrodipicolinate Reductase, domain 2"/>
    <property type="match status" value="1"/>
</dbReference>
<accession>A0ABV1NXC5</accession>
<dbReference type="RefSeq" id="WP_228942849.1">
    <property type="nucleotide sequence ID" value="NZ_JBEFCW010000346.1"/>
</dbReference>
<protein>
    <submittedName>
        <fullName evidence="5">Gfo/Idh/MocA family oxidoreductase</fullName>
    </submittedName>
</protein>
<dbReference type="SUPFAM" id="SSF51735">
    <property type="entry name" value="NAD(P)-binding Rossmann-fold domains"/>
    <property type="match status" value="1"/>
</dbReference>
<dbReference type="Proteomes" id="UP001482520">
    <property type="component" value="Unassembled WGS sequence"/>
</dbReference>
<comment type="caution">
    <text evidence="5">The sequence shown here is derived from an EMBL/GenBank/DDBJ whole genome shotgun (WGS) entry which is preliminary data.</text>
</comment>
<evidence type="ECO:0000259" key="4">
    <source>
        <dbReference type="Pfam" id="PF22725"/>
    </source>
</evidence>
<feature type="domain" description="Gfo/Idh/MocA-like oxidoreductase N-terminal" evidence="3">
    <location>
        <begin position="17"/>
        <end position="136"/>
    </location>
</feature>
<dbReference type="Gene3D" id="3.40.50.720">
    <property type="entry name" value="NAD(P)-binding Rossmann-like Domain"/>
    <property type="match status" value="1"/>
</dbReference>
<proteinExistence type="inferred from homology"/>
<feature type="domain" description="GFO/IDH/MocA-like oxidoreductase" evidence="4">
    <location>
        <begin position="147"/>
        <end position="251"/>
    </location>
</feature>
<dbReference type="PANTHER" id="PTHR22604:SF105">
    <property type="entry name" value="TRANS-1,2-DIHYDROBENZENE-1,2-DIOL DEHYDROGENASE"/>
    <property type="match status" value="1"/>
</dbReference>
<organism evidence="5 6">
    <name type="scientific">Nocardioides kribbensis</name>
    <dbReference type="NCBI Taxonomy" id="305517"/>
    <lineage>
        <taxon>Bacteria</taxon>
        <taxon>Bacillati</taxon>
        <taxon>Actinomycetota</taxon>
        <taxon>Actinomycetes</taxon>
        <taxon>Propionibacteriales</taxon>
        <taxon>Nocardioidaceae</taxon>
        <taxon>Nocardioides</taxon>
    </lineage>
</organism>
<dbReference type="InterPro" id="IPR000683">
    <property type="entry name" value="Gfo/Idh/MocA-like_OxRdtase_N"/>
</dbReference>